<evidence type="ECO:0008006" key="3">
    <source>
        <dbReference type="Google" id="ProtNLM"/>
    </source>
</evidence>
<name>A0A1G7BW11_9PROT</name>
<sequence length="317" mass="35398">MTAYTLRVSIKVQGEKPIAGLESSPTIEVNRIVVTIKQNWPQLILSAHGFQSEIDAEDFLEKVKLALFNLAVKFNIAYRHNFPRNPINYFDGPIALSAHLANILGARSASIDGVAEAEGYSIYESEKKISFIDFQPGNLTTSIGWISAQASLLEGLQATPRLIDPKTAIARDLYLASYYETSQRARFLTLIMCLEVMAPRPKRHQKLIDALRCFRSGLNKLRVNSSKEEEREIEGVLSQIGFSEEQSIKLRIQSLVRSEVPLDISGKEALAERMNTAYKVRSNISHNGDDPNLPNVFDDVLQAVKLVLTTRLGLPLD</sequence>
<accession>A0A1G7BW11</accession>
<dbReference type="AlphaFoldDB" id="A0A1G7BW11"/>
<dbReference type="Proteomes" id="UP000198925">
    <property type="component" value="Unassembled WGS sequence"/>
</dbReference>
<protein>
    <recommendedName>
        <fullName evidence="3">Apea-like HEPN domain-containing protein</fullName>
    </recommendedName>
</protein>
<reference evidence="1 2" key="1">
    <citation type="submission" date="2016-10" db="EMBL/GenBank/DDBJ databases">
        <authorList>
            <person name="de Groot N.N."/>
        </authorList>
    </citation>
    <scope>NUCLEOTIDE SEQUENCE [LARGE SCALE GENOMIC DNA]</scope>
    <source>
        <strain evidence="1 2">CPCC 100156</strain>
    </source>
</reference>
<evidence type="ECO:0000313" key="2">
    <source>
        <dbReference type="Proteomes" id="UP000198925"/>
    </source>
</evidence>
<gene>
    <name evidence="1" type="ORF">SAMN04487779_102731</name>
</gene>
<evidence type="ECO:0000313" key="1">
    <source>
        <dbReference type="EMBL" id="SDE30750.1"/>
    </source>
</evidence>
<organism evidence="1 2">
    <name type="scientific">Belnapia rosea</name>
    <dbReference type="NCBI Taxonomy" id="938405"/>
    <lineage>
        <taxon>Bacteria</taxon>
        <taxon>Pseudomonadati</taxon>
        <taxon>Pseudomonadota</taxon>
        <taxon>Alphaproteobacteria</taxon>
        <taxon>Acetobacterales</taxon>
        <taxon>Roseomonadaceae</taxon>
        <taxon>Belnapia</taxon>
    </lineage>
</organism>
<keyword evidence="2" id="KW-1185">Reference proteome</keyword>
<proteinExistence type="predicted"/>
<dbReference type="EMBL" id="FMZX01000027">
    <property type="protein sequence ID" value="SDE30750.1"/>
    <property type="molecule type" value="Genomic_DNA"/>
</dbReference>
<dbReference type="RefSeq" id="WP_143018286.1">
    <property type="nucleotide sequence ID" value="NZ_FMZX01000027.1"/>
</dbReference>